<evidence type="ECO:0000256" key="4">
    <source>
        <dbReference type="ARBA" id="ARBA00023008"/>
    </source>
</evidence>
<feature type="non-terminal residue" evidence="9">
    <location>
        <position position="66"/>
    </location>
</feature>
<gene>
    <name evidence="9" type="ORF">MNEG_11804</name>
</gene>
<dbReference type="PANTHER" id="PTHR46365:SF1">
    <property type="entry name" value="COPPER TRANSPORT PROTEIN ATOX1"/>
    <property type="match status" value="1"/>
</dbReference>
<reference evidence="9 10" key="1">
    <citation type="journal article" date="2013" name="BMC Genomics">
        <title>Reconstruction of the lipid metabolism for the microalga Monoraphidium neglectum from its genome sequence reveals characteristics suitable for biofuel production.</title>
        <authorList>
            <person name="Bogen C."/>
            <person name="Al-Dilaimi A."/>
            <person name="Albersmeier A."/>
            <person name="Wichmann J."/>
            <person name="Grundmann M."/>
            <person name="Rupp O."/>
            <person name="Lauersen K.J."/>
            <person name="Blifernez-Klassen O."/>
            <person name="Kalinowski J."/>
            <person name="Goesmann A."/>
            <person name="Mussgnug J.H."/>
            <person name="Kruse O."/>
        </authorList>
    </citation>
    <scope>NUCLEOTIDE SEQUENCE [LARGE SCALE GENOMIC DNA]</scope>
    <source>
        <strain evidence="9 10">SAG 48.87</strain>
    </source>
</reference>
<name>A0A0D2J8W5_9CHLO</name>
<keyword evidence="6" id="KW-0143">Chaperone</keyword>
<accession>A0A0D2J8W5</accession>
<dbReference type="GeneID" id="25729103"/>
<dbReference type="InterPro" id="IPR006121">
    <property type="entry name" value="HMA_dom"/>
</dbReference>
<dbReference type="GO" id="GO:0005829">
    <property type="term" value="C:cytosol"/>
    <property type="evidence" value="ECO:0007669"/>
    <property type="project" value="TreeGrafter"/>
</dbReference>
<evidence type="ECO:0000256" key="7">
    <source>
        <dbReference type="ARBA" id="ARBA00038171"/>
    </source>
</evidence>
<keyword evidence="3" id="KW-0187">Copper transport</keyword>
<dbReference type="InterPro" id="IPR036163">
    <property type="entry name" value="HMA_dom_sf"/>
</dbReference>
<keyword evidence="2" id="KW-0479">Metal-binding</keyword>
<dbReference type="PANTHER" id="PTHR46365">
    <property type="entry name" value="COPPER TRANSPORT PROTEIN ATOX1"/>
    <property type="match status" value="1"/>
</dbReference>
<dbReference type="AlphaFoldDB" id="A0A0D2J8W5"/>
<dbReference type="SUPFAM" id="SSF55008">
    <property type="entry name" value="HMA, heavy metal-associated domain"/>
    <property type="match status" value="1"/>
</dbReference>
<evidence type="ECO:0000256" key="3">
    <source>
        <dbReference type="ARBA" id="ARBA00022796"/>
    </source>
</evidence>
<dbReference type="OrthoDB" id="689350at2759"/>
<evidence type="ECO:0000256" key="1">
    <source>
        <dbReference type="ARBA" id="ARBA00022448"/>
    </source>
</evidence>
<dbReference type="GO" id="GO:0016531">
    <property type="term" value="F:copper chaperone activity"/>
    <property type="evidence" value="ECO:0007669"/>
    <property type="project" value="TreeGrafter"/>
</dbReference>
<keyword evidence="4" id="KW-0186">Copper</keyword>
<dbReference type="Pfam" id="PF00403">
    <property type="entry name" value="HMA"/>
    <property type="match status" value="1"/>
</dbReference>
<keyword evidence="5" id="KW-0406">Ion transport</keyword>
<evidence type="ECO:0000256" key="6">
    <source>
        <dbReference type="ARBA" id="ARBA00023186"/>
    </source>
</evidence>
<dbReference type="GO" id="GO:0006825">
    <property type="term" value="P:copper ion transport"/>
    <property type="evidence" value="ECO:0007669"/>
    <property type="project" value="UniProtKB-KW"/>
</dbReference>
<comment type="similarity">
    <text evidence="7">Belongs to the ATX1 family.</text>
</comment>
<keyword evidence="1" id="KW-0813">Transport</keyword>
<dbReference type="RefSeq" id="XP_013895177.1">
    <property type="nucleotide sequence ID" value="XM_014039723.1"/>
</dbReference>
<organism evidence="9 10">
    <name type="scientific">Monoraphidium neglectum</name>
    <dbReference type="NCBI Taxonomy" id="145388"/>
    <lineage>
        <taxon>Eukaryota</taxon>
        <taxon>Viridiplantae</taxon>
        <taxon>Chlorophyta</taxon>
        <taxon>core chlorophytes</taxon>
        <taxon>Chlorophyceae</taxon>
        <taxon>CS clade</taxon>
        <taxon>Sphaeropleales</taxon>
        <taxon>Selenastraceae</taxon>
        <taxon>Monoraphidium</taxon>
    </lineage>
</organism>
<dbReference type="FunFam" id="3.30.70.100:FF:000008">
    <property type="entry name" value="Copper transport protein ATOX1"/>
    <property type="match status" value="1"/>
</dbReference>
<dbReference type="GO" id="GO:0046872">
    <property type="term" value="F:metal ion binding"/>
    <property type="evidence" value="ECO:0007669"/>
    <property type="project" value="UniProtKB-KW"/>
</dbReference>
<dbReference type="CDD" id="cd00371">
    <property type="entry name" value="HMA"/>
    <property type="match status" value="1"/>
</dbReference>
<protein>
    <submittedName>
        <fullName evidence="9">Copper chaperone</fullName>
    </submittedName>
</protein>
<evidence type="ECO:0000256" key="2">
    <source>
        <dbReference type="ARBA" id="ARBA00022723"/>
    </source>
</evidence>
<feature type="domain" description="HMA" evidence="8">
    <location>
        <begin position="2"/>
        <end position="65"/>
    </location>
</feature>
<dbReference type="STRING" id="145388.A0A0D2J8W5"/>
<dbReference type="InterPro" id="IPR051881">
    <property type="entry name" value="Copper_transport_ATOX1-like"/>
</dbReference>
<sequence length="66" mass="7009">MANEVVLKVDMACSGCSGAVERVLAKLQGVDSYDVSLEKQQVVVKGSVSPEVVLETVKKTGKKTEL</sequence>
<evidence type="ECO:0000313" key="9">
    <source>
        <dbReference type="EMBL" id="KIY96157.1"/>
    </source>
</evidence>
<dbReference type="Gene3D" id="3.30.70.100">
    <property type="match status" value="1"/>
</dbReference>
<dbReference type="PROSITE" id="PS50846">
    <property type="entry name" value="HMA_2"/>
    <property type="match status" value="1"/>
</dbReference>
<proteinExistence type="inferred from homology"/>
<dbReference type="EMBL" id="KK103134">
    <property type="protein sequence ID" value="KIY96157.1"/>
    <property type="molecule type" value="Genomic_DNA"/>
</dbReference>
<evidence type="ECO:0000313" key="10">
    <source>
        <dbReference type="Proteomes" id="UP000054498"/>
    </source>
</evidence>
<dbReference type="Proteomes" id="UP000054498">
    <property type="component" value="Unassembled WGS sequence"/>
</dbReference>
<keyword evidence="10" id="KW-1185">Reference proteome</keyword>
<evidence type="ECO:0000259" key="8">
    <source>
        <dbReference type="PROSITE" id="PS50846"/>
    </source>
</evidence>
<evidence type="ECO:0000256" key="5">
    <source>
        <dbReference type="ARBA" id="ARBA00023065"/>
    </source>
</evidence>
<dbReference type="KEGG" id="mng:MNEG_11804"/>